<reference evidence="2 3" key="1">
    <citation type="submission" date="2018-10" db="EMBL/GenBank/DDBJ databases">
        <title>Oceanobacillus sp. YLB-02 draft genome.</title>
        <authorList>
            <person name="Yu L."/>
        </authorList>
    </citation>
    <scope>NUCLEOTIDE SEQUENCE [LARGE SCALE GENOMIC DNA]</scope>
    <source>
        <strain evidence="2 3">YLB-02</strain>
    </source>
</reference>
<dbReference type="PANTHER" id="PTHR33376">
    <property type="match status" value="1"/>
</dbReference>
<dbReference type="Proteomes" id="UP000270219">
    <property type="component" value="Unassembled WGS sequence"/>
</dbReference>
<dbReference type="AlphaFoldDB" id="A0A498D8X0"/>
<evidence type="ECO:0000313" key="3">
    <source>
        <dbReference type="Proteomes" id="UP000270219"/>
    </source>
</evidence>
<comment type="caution">
    <text evidence="2">The sequence shown here is derived from an EMBL/GenBank/DDBJ whole genome shotgun (WGS) entry which is preliminary data.</text>
</comment>
<dbReference type="PROSITE" id="PS51257">
    <property type="entry name" value="PROKAR_LIPOPROTEIN"/>
    <property type="match status" value="1"/>
</dbReference>
<protein>
    <submittedName>
        <fullName evidence="2">TRAP transporter substrate-binding protein DctP</fullName>
    </submittedName>
</protein>
<sequence length="387" mass="43221">MNKILILFGGILLRNIKTSFVLFSFFILIFLAACGGSDETNSGEGSSEKIILKASSGVPEEHVWFEALFNPWMERVVEETNGQVEFELYSGGELVDIGSEFDALESGLIDIALPVFNLYDQKRFPLSEVTMLPTSESDSAIISQAFSSLMYDEHELKEGKSFYDLEFGDKDLKVWGSSMGEPYAMSTTGDPVEKLSELDSLKLRTPTRLTEVYTKHLGATPITMPQTDAYDALSRGTIDGNFISVGDWKSYGYHDLFSYTLEGANLGHFNAVFGMTNEKWESLPENVRTAMDEAAKDLIVDPNATEVMMRLDSEVRELASDNGSVFEKLEDKSPVIQEAVNKAMVETWYEWIDRLEAEGHPGTEIAKLWRQLVEENGGEVPEGLELE</sequence>
<keyword evidence="3" id="KW-1185">Reference proteome</keyword>
<organism evidence="2 3">
    <name type="scientific">Oceanobacillus piezotolerans</name>
    <dbReference type="NCBI Taxonomy" id="2448030"/>
    <lineage>
        <taxon>Bacteria</taxon>
        <taxon>Bacillati</taxon>
        <taxon>Bacillota</taxon>
        <taxon>Bacilli</taxon>
        <taxon>Bacillales</taxon>
        <taxon>Bacillaceae</taxon>
        <taxon>Oceanobacillus</taxon>
    </lineage>
</organism>
<dbReference type="GO" id="GO:0055085">
    <property type="term" value="P:transmembrane transport"/>
    <property type="evidence" value="ECO:0007669"/>
    <property type="project" value="InterPro"/>
</dbReference>
<dbReference type="InterPro" id="IPR038404">
    <property type="entry name" value="TRAP_DctP_sf"/>
</dbReference>
<dbReference type="Gene3D" id="3.40.190.170">
    <property type="entry name" value="Bacterial extracellular solute-binding protein, family 7"/>
    <property type="match status" value="1"/>
</dbReference>
<dbReference type="Pfam" id="PF03480">
    <property type="entry name" value="DctP"/>
    <property type="match status" value="1"/>
</dbReference>
<gene>
    <name evidence="2" type="ORF">D8M04_06545</name>
</gene>
<accession>A0A498D8X0</accession>
<name>A0A498D8X0_9BACI</name>
<evidence type="ECO:0000256" key="1">
    <source>
        <dbReference type="ARBA" id="ARBA00022729"/>
    </source>
</evidence>
<evidence type="ECO:0000313" key="2">
    <source>
        <dbReference type="EMBL" id="RLL46853.1"/>
    </source>
</evidence>
<keyword evidence="1" id="KW-0732">Signal</keyword>
<dbReference type="EMBL" id="RCHR01000002">
    <property type="protein sequence ID" value="RLL46853.1"/>
    <property type="molecule type" value="Genomic_DNA"/>
</dbReference>
<dbReference type="InterPro" id="IPR018389">
    <property type="entry name" value="DctP_fam"/>
</dbReference>
<proteinExistence type="predicted"/>
<dbReference type="PANTHER" id="PTHR33376:SF15">
    <property type="entry name" value="BLL6794 PROTEIN"/>
    <property type="match status" value="1"/>
</dbReference>